<feature type="transmembrane region" description="Helical" evidence="1">
    <location>
        <begin position="12"/>
        <end position="33"/>
    </location>
</feature>
<keyword evidence="4" id="KW-1185">Reference proteome</keyword>
<dbReference type="Pfam" id="PF13229">
    <property type="entry name" value="Beta_helix"/>
    <property type="match status" value="1"/>
</dbReference>
<dbReference type="EMBL" id="JBFMIA010000002">
    <property type="protein sequence ID" value="MEW9500984.1"/>
    <property type="molecule type" value="Genomic_DNA"/>
</dbReference>
<evidence type="ECO:0000313" key="3">
    <source>
        <dbReference type="EMBL" id="MEW9500984.1"/>
    </source>
</evidence>
<dbReference type="InterPro" id="IPR039448">
    <property type="entry name" value="Beta_helix"/>
</dbReference>
<sequence>MKTSKDKCLVSILLLTFGLLFVGVVIVGGILFFNEKILMVPTDEFPTISSAVDMAVEGDIILVKTKEDGTPYEENVDINTDNIKLIGIGKVKPVIDGDVVGGIGINLTDRSGVLVQNFSIQNFSGSGFFLSSSNSNMIKGNDVNRSGDFGIRLLSSSNSNMIKGNSVNGNQQGIVLDSSNRNTLKGNNVNRNMFNGISLDSSDENLLKGNNVKDTPSFNGISLDDNSNDNDVFFNRAFGNGNGNTTFDINDQNITVPLNNFKENKCDISNKPNICN</sequence>
<dbReference type="Proteomes" id="UP001556040">
    <property type="component" value="Unassembled WGS sequence"/>
</dbReference>
<feature type="domain" description="Right handed beta helix" evidence="2">
    <location>
        <begin position="104"/>
        <end position="247"/>
    </location>
</feature>
<reference evidence="3 4" key="1">
    <citation type="journal article" date="1979" name="Int. J. Syst. Evol. Microbiol.">
        <title>Bacillus globisporus subsp. marinus subsp. nov.</title>
        <authorList>
            <person name="Liu H."/>
        </authorList>
    </citation>
    <scope>NUCLEOTIDE SEQUENCE [LARGE SCALE GENOMIC DNA]</scope>
    <source>
        <strain evidence="3 4">DSM 1297</strain>
    </source>
</reference>
<keyword evidence="1" id="KW-0812">Transmembrane</keyword>
<evidence type="ECO:0000313" key="4">
    <source>
        <dbReference type="Proteomes" id="UP001556040"/>
    </source>
</evidence>
<dbReference type="SMART" id="SM00710">
    <property type="entry name" value="PbH1"/>
    <property type="match status" value="5"/>
</dbReference>
<evidence type="ECO:0000256" key="1">
    <source>
        <dbReference type="SAM" id="Phobius"/>
    </source>
</evidence>
<dbReference type="InterPro" id="IPR006626">
    <property type="entry name" value="PbH1"/>
</dbReference>
<accession>A0ABV3Q0W3</accession>
<dbReference type="InterPro" id="IPR022441">
    <property type="entry name" value="Para_beta_helix_rpt-2"/>
</dbReference>
<dbReference type="Gene3D" id="2.160.20.10">
    <property type="entry name" value="Single-stranded right-handed beta-helix, Pectin lyase-like"/>
    <property type="match status" value="1"/>
</dbReference>
<keyword evidence="1" id="KW-1133">Transmembrane helix</keyword>
<comment type="caution">
    <text evidence="3">The sequence shown here is derived from an EMBL/GenBank/DDBJ whole genome shotgun (WGS) entry which is preliminary data.</text>
</comment>
<dbReference type="RefSeq" id="WP_367778327.1">
    <property type="nucleotide sequence ID" value="NZ_JBFMIA010000002.1"/>
</dbReference>
<dbReference type="SUPFAM" id="SSF51126">
    <property type="entry name" value="Pectin lyase-like"/>
    <property type="match status" value="1"/>
</dbReference>
<organism evidence="3 4">
    <name type="scientific">Jeotgalibacillus marinus</name>
    <dbReference type="NCBI Taxonomy" id="86667"/>
    <lineage>
        <taxon>Bacteria</taxon>
        <taxon>Bacillati</taxon>
        <taxon>Bacillota</taxon>
        <taxon>Bacilli</taxon>
        <taxon>Bacillales</taxon>
        <taxon>Caryophanaceae</taxon>
        <taxon>Jeotgalibacillus</taxon>
    </lineage>
</organism>
<dbReference type="NCBIfam" id="TIGR03804">
    <property type="entry name" value="para_beta_helix"/>
    <property type="match status" value="2"/>
</dbReference>
<keyword evidence="1" id="KW-0472">Membrane</keyword>
<proteinExistence type="predicted"/>
<dbReference type="InterPro" id="IPR012334">
    <property type="entry name" value="Pectin_lyas_fold"/>
</dbReference>
<protein>
    <submittedName>
        <fullName evidence="3">Right-handed parallel beta-helix repeat-containing protein</fullName>
    </submittedName>
</protein>
<dbReference type="InterPro" id="IPR011050">
    <property type="entry name" value="Pectin_lyase_fold/virulence"/>
</dbReference>
<name>A0ABV3Q0W3_9BACL</name>
<gene>
    <name evidence="3" type="ORF">AB1471_04105</name>
</gene>
<evidence type="ECO:0000259" key="2">
    <source>
        <dbReference type="Pfam" id="PF13229"/>
    </source>
</evidence>